<dbReference type="InterPro" id="IPR009014">
    <property type="entry name" value="Transketo_C/PFOR_II"/>
</dbReference>
<evidence type="ECO:0000313" key="6">
    <source>
        <dbReference type="EMBL" id="MFB9462719.1"/>
    </source>
</evidence>
<comment type="caution">
    <text evidence="6">The sequence shown here is derived from an EMBL/GenBank/DDBJ whole genome shotgun (WGS) entry which is preliminary data.</text>
</comment>
<dbReference type="Pfam" id="PF02779">
    <property type="entry name" value="Transket_pyr"/>
    <property type="match status" value="1"/>
</dbReference>
<accession>A0ABV5MXI9</accession>
<evidence type="ECO:0000256" key="4">
    <source>
        <dbReference type="SAM" id="MobiDB-lite"/>
    </source>
</evidence>
<organism evidence="6 7">
    <name type="scientific">Streptomyces cinereospinus</name>
    <dbReference type="NCBI Taxonomy" id="285561"/>
    <lineage>
        <taxon>Bacteria</taxon>
        <taxon>Bacillati</taxon>
        <taxon>Actinomycetota</taxon>
        <taxon>Actinomycetes</taxon>
        <taxon>Kitasatosporales</taxon>
        <taxon>Streptomycetaceae</taxon>
        <taxon>Streptomyces</taxon>
    </lineage>
</organism>
<protein>
    <submittedName>
        <fullName evidence="6">Alpha-ketoacid dehydrogenase subunit beta</fullName>
        <ecNumber evidence="6">1.2.4.-</ecNumber>
    </submittedName>
</protein>
<comment type="cofactor">
    <cofactor evidence="1">
        <name>thiamine diphosphate</name>
        <dbReference type="ChEBI" id="CHEBI:58937"/>
    </cofactor>
</comment>
<keyword evidence="3" id="KW-0786">Thiamine pyrophosphate</keyword>
<gene>
    <name evidence="6" type="ORF">ACFF45_08330</name>
</gene>
<reference evidence="6 7" key="1">
    <citation type="submission" date="2024-09" db="EMBL/GenBank/DDBJ databases">
        <authorList>
            <person name="Sun Q."/>
            <person name="Mori K."/>
        </authorList>
    </citation>
    <scope>NUCLEOTIDE SEQUENCE [LARGE SCALE GENOMIC DNA]</scope>
    <source>
        <strain evidence="6 7">JCM 6917</strain>
    </source>
</reference>
<proteinExistence type="predicted"/>
<evidence type="ECO:0000256" key="2">
    <source>
        <dbReference type="ARBA" id="ARBA00023002"/>
    </source>
</evidence>
<dbReference type="EC" id="1.2.4.-" evidence="6"/>
<dbReference type="PANTHER" id="PTHR43257:SF2">
    <property type="entry name" value="PYRUVATE DEHYDROGENASE E1 COMPONENT SUBUNIT BETA"/>
    <property type="match status" value="1"/>
</dbReference>
<dbReference type="InterPro" id="IPR029061">
    <property type="entry name" value="THDP-binding"/>
</dbReference>
<dbReference type="GO" id="GO:0016491">
    <property type="term" value="F:oxidoreductase activity"/>
    <property type="evidence" value="ECO:0007669"/>
    <property type="project" value="UniProtKB-KW"/>
</dbReference>
<dbReference type="InterPro" id="IPR033248">
    <property type="entry name" value="Transketolase_C"/>
</dbReference>
<dbReference type="Gene3D" id="3.40.50.970">
    <property type="match status" value="1"/>
</dbReference>
<evidence type="ECO:0000256" key="3">
    <source>
        <dbReference type="ARBA" id="ARBA00023052"/>
    </source>
</evidence>
<dbReference type="SUPFAM" id="SSF52922">
    <property type="entry name" value="TK C-terminal domain-like"/>
    <property type="match status" value="1"/>
</dbReference>
<sequence>MNNATHHDTHHDTTHHDNAAHHDTKHPDTTYGAALNDALRQEMRRDDRVVLLGQDVGVYGGVFGVSSGLLDEFGPERVLDTPISENGIVGAAVGMAMSGLRPVVEMMYTDFMTLALDSIANGAAVFPFAYGDQVRVPVVIRTQGGAGVNAGPQHSKSLEAWTAHLPGIHTVMPADPADAKGLLTSALRSDDPVVLVEHKLLYRTSGPVPQGEHTVPLGTARVVRPGTDVSVLALSRMVGEALIAAERLAEEGIDAEVVDVRSLRPLDVATLARSARATGRVVVATESWVRYGPSAEIAAAVTEAAFGALRAPVVRLGSLGVPYPASPALESTVVPDAASIQQSVETLMKE</sequence>
<dbReference type="InterPro" id="IPR005475">
    <property type="entry name" value="Transketolase-like_Pyr-bd"/>
</dbReference>
<dbReference type="Pfam" id="PF02780">
    <property type="entry name" value="Transketolase_C"/>
    <property type="match status" value="1"/>
</dbReference>
<dbReference type="NCBIfam" id="NF006667">
    <property type="entry name" value="PRK09212.1"/>
    <property type="match status" value="1"/>
</dbReference>
<dbReference type="SUPFAM" id="SSF52518">
    <property type="entry name" value="Thiamin diphosphate-binding fold (THDP-binding)"/>
    <property type="match status" value="1"/>
</dbReference>
<keyword evidence="2 6" id="KW-0560">Oxidoreductase</keyword>
<evidence type="ECO:0000313" key="7">
    <source>
        <dbReference type="Proteomes" id="UP001589709"/>
    </source>
</evidence>
<name>A0ABV5MXI9_9ACTN</name>
<dbReference type="PANTHER" id="PTHR43257">
    <property type="entry name" value="PYRUVATE DEHYDROGENASE E1 COMPONENT BETA SUBUNIT"/>
    <property type="match status" value="1"/>
</dbReference>
<keyword evidence="7" id="KW-1185">Reference proteome</keyword>
<feature type="domain" description="Transketolase-like pyrimidine-binding" evidence="5">
    <location>
        <begin position="29"/>
        <end position="204"/>
    </location>
</feature>
<dbReference type="Proteomes" id="UP001589709">
    <property type="component" value="Unassembled WGS sequence"/>
</dbReference>
<evidence type="ECO:0000256" key="1">
    <source>
        <dbReference type="ARBA" id="ARBA00001964"/>
    </source>
</evidence>
<dbReference type="RefSeq" id="WP_381344004.1">
    <property type="nucleotide sequence ID" value="NZ_JBHMCY010000011.1"/>
</dbReference>
<evidence type="ECO:0000259" key="5">
    <source>
        <dbReference type="SMART" id="SM00861"/>
    </source>
</evidence>
<dbReference type="CDD" id="cd07036">
    <property type="entry name" value="TPP_PYR_E1-PDHc-beta_like"/>
    <property type="match status" value="1"/>
</dbReference>
<dbReference type="EMBL" id="JBHMCY010000011">
    <property type="protein sequence ID" value="MFB9462719.1"/>
    <property type="molecule type" value="Genomic_DNA"/>
</dbReference>
<feature type="region of interest" description="Disordered" evidence="4">
    <location>
        <begin position="1"/>
        <end position="31"/>
    </location>
</feature>
<dbReference type="SMART" id="SM00861">
    <property type="entry name" value="Transket_pyr"/>
    <property type="match status" value="1"/>
</dbReference>
<dbReference type="Gene3D" id="3.40.50.920">
    <property type="match status" value="1"/>
</dbReference>
<feature type="compositionally biased region" description="Basic and acidic residues" evidence="4">
    <location>
        <begin position="1"/>
        <end position="28"/>
    </location>
</feature>